<dbReference type="Proteomes" id="UP000198034">
    <property type="component" value="Unassembled WGS sequence"/>
</dbReference>
<sequence>MIEKILVFLFISNFFFAQEEEACFFLKDKPNAPAFLSDPLSELTQCSLDKPHVQGIVQDVPIDKPYVNQMTMPPGITVLVKSKWLNYLHVRGTQVDIAALSNLSFVDYVQYINHVLNTKLNSQNKTVLLEGKLAMNTSKKACNYGNSETQIQMLKGHILHQQNYTDAGKIMAIFDAGFPSVNTTASFANLRYLNLILRGYDFVTDSNYFYIAHLDDTSVLSIIGTNTTNLIKITSDVVIEKVIGSSNWVEVTEEADRLGVDVINFFLDNFDSDTPNHSYECAHMNSKTSVASRAVDTTFLKGTRCVISIGKRSFMLESHISTPADAKNTVTVRVLDSSRILSSFTRIGTTADNHIKSDLMAMGTSFFNCDMFDNVLKII</sequence>
<dbReference type="InterPro" id="IPR000209">
    <property type="entry name" value="Peptidase_S8/S53_dom"/>
</dbReference>
<dbReference type="InterPro" id="IPR036852">
    <property type="entry name" value="Peptidase_S8/S53_dom_sf"/>
</dbReference>
<accession>A0A246G9G4</accession>
<gene>
    <name evidence="2" type="ORF">BWK62_10110</name>
</gene>
<dbReference type="EMBL" id="MTCY01000029">
    <property type="protein sequence ID" value="OWP76221.1"/>
    <property type="molecule type" value="Genomic_DNA"/>
</dbReference>
<proteinExistence type="predicted"/>
<dbReference type="Pfam" id="PF00082">
    <property type="entry name" value="Peptidase_S8"/>
    <property type="match status" value="1"/>
</dbReference>
<protein>
    <recommendedName>
        <fullName evidence="1">Peptidase S8/S53 domain-containing protein</fullName>
    </recommendedName>
</protein>
<evidence type="ECO:0000313" key="2">
    <source>
        <dbReference type="EMBL" id="OWP76221.1"/>
    </source>
</evidence>
<evidence type="ECO:0000259" key="1">
    <source>
        <dbReference type="Pfam" id="PF00082"/>
    </source>
</evidence>
<name>A0A246G9G4_9FLAO</name>
<comment type="caution">
    <text evidence="2">The sequence shown here is derived from an EMBL/GenBank/DDBJ whole genome shotgun (WGS) entry which is preliminary data.</text>
</comment>
<feature type="domain" description="Peptidase S8/S53" evidence="1">
    <location>
        <begin position="282"/>
        <end position="365"/>
    </location>
</feature>
<dbReference type="Gene3D" id="3.40.50.200">
    <property type="entry name" value="Peptidase S8/S53 domain"/>
    <property type="match status" value="1"/>
</dbReference>
<dbReference type="SUPFAM" id="SSF52743">
    <property type="entry name" value="Subtilisin-like"/>
    <property type="match status" value="1"/>
</dbReference>
<dbReference type="GO" id="GO:0004252">
    <property type="term" value="F:serine-type endopeptidase activity"/>
    <property type="evidence" value="ECO:0007669"/>
    <property type="project" value="InterPro"/>
</dbReference>
<evidence type="ECO:0000313" key="3">
    <source>
        <dbReference type="Proteomes" id="UP000198034"/>
    </source>
</evidence>
<reference evidence="2 3" key="1">
    <citation type="journal article" date="2017" name="Infect. Genet. Evol.">
        <title>Comparative genome analysis of fish pathogen Flavobacterium columnare reveals extensive sequence diversity within the species.</title>
        <authorList>
            <person name="Kayansamruaj P."/>
            <person name="Dong H.T."/>
            <person name="Hirono I."/>
            <person name="Kondo H."/>
            <person name="Senapin S."/>
            <person name="Rodkhum C."/>
        </authorList>
    </citation>
    <scope>NUCLEOTIDE SEQUENCE [LARGE SCALE GENOMIC DNA]</scope>
    <source>
        <strain evidence="2 3">1214</strain>
    </source>
</reference>
<dbReference type="GO" id="GO:0006508">
    <property type="term" value="P:proteolysis"/>
    <property type="evidence" value="ECO:0007669"/>
    <property type="project" value="InterPro"/>
</dbReference>
<dbReference type="AlphaFoldDB" id="A0A246G9G4"/>
<organism evidence="2 3">
    <name type="scientific">Flavobacterium columnare</name>
    <dbReference type="NCBI Taxonomy" id="996"/>
    <lineage>
        <taxon>Bacteria</taxon>
        <taxon>Pseudomonadati</taxon>
        <taxon>Bacteroidota</taxon>
        <taxon>Flavobacteriia</taxon>
        <taxon>Flavobacteriales</taxon>
        <taxon>Flavobacteriaceae</taxon>
        <taxon>Flavobacterium</taxon>
    </lineage>
</organism>